<reference evidence="1" key="1">
    <citation type="journal article" date="2021" name="Proc. Natl. Acad. Sci. U.S.A.">
        <title>A Catalog of Tens of Thousands of Viruses from Human Metagenomes Reveals Hidden Associations with Chronic Diseases.</title>
        <authorList>
            <person name="Tisza M.J."/>
            <person name="Buck C.B."/>
        </authorList>
    </citation>
    <scope>NUCLEOTIDE SEQUENCE</scope>
    <source>
        <strain evidence="1">CtZD11</strain>
    </source>
</reference>
<sequence>MKPDEGERLSTLSLSNGLLKNLWKVRIRYFDHDKDKGANAPGDLRRNQ</sequence>
<organism evidence="1">
    <name type="scientific">Siphoviridae sp. ctZD11</name>
    <dbReference type="NCBI Taxonomy" id="2825556"/>
    <lineage>
        <taxon>Viruses</taxon>
        <taxon>Duplodnaviria</taxon>
        <taxon>Heunggongvirae</taxon>
        <taxon>Uroviricota</taxon>
        <taxon>Caudoviricetes</taxon>
    </lineage>
</organism>
<proteinExistence type="predicted"/>
<name>A0A8S5U596_9CAUD</name>
<dbReference type="EMBL" id="BK016014">
    <property type="protein sequence ID" value="DAF89631.1"/>
    <property type="molecule type" value="Genomic_DNA"/>
</dbReference>
<evidence type="ECO:0000313" key="1">
    <source>
        <dbReference type="EMBL" id="DAF89631.1"/>
    </source>
</evidence>
<protein>
    <submittedName>
        <fullName evidence="1">Uncharacterized protein</fullName>
    </submittedName>
</protein>
<accession>A0A8S5U596</accession>